<dbReference type="AlphaFoldDB" id="A0A844FAZ9"/>
<evidence type="ECO:0000313" key="3">
    <source>
        <dbReference type="Proteomes" id="UP000462363"/>
    </source>
</evidence>
<dbReference type="InterPro" id="IPR005149">
    <property type="entry name" value="Tscrpt_reg_PadR_N"/>
</dbReference>
<proteinExistence type="predicted"/>
<dbReference type="Proteomes" id="UP000462363">
    <property type="component" value="Unassembled WGS sequence"/>
</dbReference>
<evidence type="ECO:0000313" key="2">
    <source>
        <dbReference type="EMBL" id="MSS42100.1"/>
    </source>
</evidence>
<organism evidence="2 3">
    <name type="scientific">Clostridium scindens (strain JCM 10418 / VPI 12708)</name>
    <dbReference type="NCBI Taxonomy" id="29347"/>
    <lineage>
        <taxon>Bacteria</taxon>
        <taxon>Bacillati</taxon>
        <taxon>Bacillota</taxon>
        <taxon>Clostridia</taxon>
        <taxon>Lachnospirales</taxon>
        <taxon>Lachnospiraceae</taxon>
    </lineage>
</organism>
<comment type="caution">
    <text evidence="2">The sequence shown here is derived from an EMBL/GenBank/DDBJ whole genome shotgun (WGS) entry which is preliminary data.</text>
</comment>
<dbReference type="InterPro" id="IPR036390">
    <property type="entry name" value="WH_DNA-bd_sf"/>
</dbReference>
<dbReference type="InterPro" id="IPR036388">
    <property type="entry name" value="WH-like_DNA-bd_sf"/>
</dbReference>
<protein>
    <submittedName>
        <fullName evidence="2">PadR family transcriptional regulator</fullName>
    </submittedName>
</protein>
<evidence type="ECO:0000259" key="1">
    <source>
        <dbReference type="Pfam" id="PF03551"/>
    </source>
</evidence>
<gene>
    <name evidence="2" type="ORF">FYJ37_17845</name>
</gene>
<dbReference type="EMBL" id="VUMB01000094">
    <property type="protein sequence ID" value="MSS42100.1"/>
    <property type="molecule type" value="Genomic_DNA"/>
</dbReference>
<sequence length="122" mass="14176">MKTQGGASMGEEKDLMHNLISELRRGTLILSVLSQLSEAKYGYALVQSLEEKGVEIDPNTLYPLLRRLEKQGILTSQWDVGESKPRKYYSRTPMGDDIFRRLKEQWEQLSENMEQILREEEV</sequence>
<dbReference type="PANTHER" id="PTHR33169">
    <property type="entry name" value="PADR-FAMILY TRANSCRIPTIONAL REGULATOR"/>
    <property type="match status" value="1"/>
</dbReference>
<dbReference type="InterPro" id="IPR052509">
    <property type="entry name" value="Metal_resp_DNA-bind_regulator"/>
</dbReference>
<dbReference type="SUPFAM" id="SSF46785">
    <property type="entry name" value="Winged helix' DNA-binding domain"/>
    <property type="match status" value="1"/>
</dbReference>
<reference evidence="2 3" key="1">
    <citation type="submission" date="2019-08" db="EMBL/GenBank/DDBJ databases">
        <title>In-depth cultivation of the pig gut microbiome towards novel bacterial diversity and tailored functional studies.</title>
        <authorList>
            <person name="Wylensek D."/>
            <person name="Hitch T.C.A."/>
            <person name="Clavel T."/>
        </authorList>
    </citation>
    <scope>NUCLEOTIDE SEQUENCE [LARGE SCALE GENOMIC DNA]</scope>
    <source>
        <strain evidence="2 3">BL-389-WT-3D</strain>
    </source>
</reference>
<feature type="domain" description="Transcription regulator PadR N-terminal" evidence="1">
    <location>
        <begin position="29"/>
        <end position="97"/>
    </location>
</feature>
<name>A0A844FAZ9_CLOSV</name>
<dbReference type="Pfam" id="PF03551">
    <property type="entry name" value="PadR"/>
    <property type="match status" value="1"/>
</dbReference>
<dbReference type="PANTHER" id="PTHR33169:SF14">
    <property type="entry name" value="TRANSCRIPTIONAL REGULATOR RV3488"/>
    <property type="match status" value="1"/>
</dbReference>
<dbReference type="Gene3D" id="1.10.10.10">
    <property type="entry name" value="Winged helix-like DNA-binding domain superfamily/Winged helix DNA-binding domain"/>
    <property type="match status" value="1"/>
</dbReference>
<accession>A0A844FAZ9</accession>